<evidence type="ECO:0000313" key="2">
    <source>
        <dbReference type="Proteomes" id="UP000032142"/>
    </source>
</evidence>
<keyword evidence="2" id="KW-1185">Reference proteome</keyword>
<dbReference type="Proteomes" id="UP000032142">
    <property type="component" value="Unassembled WGS sequence"/>
</dbReference>
<gene>
    <name evidence="1" type="ORF">F383_22752</name>
</gene>
<protein>
    <submittedName>
        <fullName evidence="1">Uncharacterized protein</fullName>
    </submittedName>
</protein>
<proteinExistence type="predicted"/>
<reference evidence="2" key="1">
    <citation type="submission" date="2014-09" db="EMBL/GenBank/DDBJ databases">
        <authorList>
            <person name="Mudge J."/>
            <person name="Ramaraj T."/>
            <person name="Lindquist I.E."/>
            <person name="Bharti A.K."/>
            <person name="Sundararajan A."/>
            <person name="Cameron C.T."/>
            <person name="Woodward J.E."/>
            <person name="May G.D."/>
            <person name="Brubaker C."/>
            <person name="Broadhvest J."/>
            <person name="Wilkins T.A."/>
        </authorList>
    </citation>
    <scope>NUCLEOTIDE SEQUENCE</scope>
    <source>
        <strain evidence="2">cv. AKA8401</strain>
    </source>
</reference>
<name>A0A0B0NXV9_GOSAR</name>
<dbReference type="EMBL" id="KN404955">
    <property type="protein sequence ID" value="KHG15926.1"/>
    <property type="molecule type" value="Genomic_DNA"/>
</dbReference>
<accession>A0A0B0NXV9</accession>
<organism evidence="1 2">
    <name type="scientific">Gossypium arboreum</name>
    <name type="common">Tree cotton</name>
    <name type="synonym">Gossypium nanking</name>
    <dbReference type="NCBI Taxonomy" id="29729"/>
    <lineage>
        <taxon>Eukaryota</taxon>
        <taxon>Viridiplantae</taxon>
        <taxon>Streptophyta</taxon>
        <taxon>Embryophyta</taxon>
        <taxon>Tracheophyta</taxon>
        <taxon>Spermatophyta</taxon>
        <taxon>Magnoliopsida</taxon>
        <taxon>eudicotyledons</taxon>
        <taxon>Gunneridae</taxon>
        <taxon>Pentapetalae</taxon>
        <taxon>rosids</taxon>
        <taxon>malvids</taxon>
        <taxon>Malvales</taxon>
        <taxon>Malvaceae</taxon>
        <taxon>Malvoideae</taxon>
        <taxon>Gossypium</taxon>
    </lineage>
</organism>
<evidence type="ECO:0000313" key="1">
    <source>
        <dbReference type="EMBL" id="KHG15926.1"/>
    </source>
</evidence>
<sequence>MRPTIWYT</sequence>